<evidence type="ECO:0000313" key="2">
    <source>
        <dbReference type="Proteomes" id="UP000198863"/>
    </source>
</evidence>
<sequence>MVREIRAAAPLLAGPATPTTARGPWLAAALHAAPAPAPRVRHRAVVVEAHRQGRPAGAALLSSVPVLRRGRRVTAVRLLGDGGPPGPPGTAPRRLPAADPAVAGLLADGIADLLAHTRGPWELSLTGLPLGDPVLAALGARLGTGALFRTTRSRALVDALDDVGPVHRSTDPAALERWLPVLLEHRPAGTRRADLRALVRVHAAAGVVEHAVVASGDGARAGLLTLLDGGVRRPWFGFGPGLREAPGQPWVSLVADSRGR</sequence>
<keyword evidence="2" id="KW-1185">Reference proteome</keyword>
<dbReference type="EMBL" id="FNCF01000005">
    <property type="protein sequence ID" value="SDG68479.1"/>
    <property type="molecule type" value="Genomic_DNA"/>
</dbReference>
<organism evidence="1 2">
    <name type="scientific">Klenkia brasiliensis</name>
    <dbReference type="NCBI Taxonomy" id="333142"/>
    <lineage>
        <taxon>Bacteria</taxon>
        <taxon>Bacillati</taxon>
        <taxon>Actinomycetota</taxon>
        <taxon>Actinomycetes</taxon>
        <taxon>Geodermatophilales</taxon>
        <taxon>Geodermatophilaceae</taxon>
        <taxon>Klenkia</taxon>
    </lineage>
</organism>
<dbReference type="Proteomes" id="UP000198863">
    <property type="component" value="Unassembled WGS sequence"/>
</dbReference>
<gene>
    <name evidence="1" type="ORF">SAMN05660324_3238</name>
</gene>
<evidence type="ECO:0008006" key="3">
    <source>
        <dbReference type="Google" id="ProtNLM"/>
    </source>
</evidence>
<evidence type="ECO:0000313" key="1">
    <source>
        <dbReference type="EMBL" id="SDG68479.1"/>
    </source>
</evidence>
<dbReference type="AlphaFoldDB" id="A0A1G7W9G4"/>
<accession>A0A1G7W9G4</accession>
<protein>
    <recommendedName>
        <fullName evidence="3">BioF2-like acetyltransferase domain-containing protein</fullName>
    </recommendedName>
</protein>
<name>A0A1G7W9G4_9ACTN</name>
<proteinExistence type="predicted"/>
<reference evidence="2" key="1">
    <citation type="submission" date="2016-10" db="EMBL/GenBank/DDBJ databases">
        <authorList>
            <person name="Varghese N."/>
            <person name="Submissions S."/>
        </authorList>
    </citation>
    <scope>NUCLEOTIDE SEQUENCE [LARGE SCALE GENOMIC DNA]</scope>
    <source>
        <strain evidence="2">DSM 44526</strain>
    </source>
</reference>